<accession>A0A200PMA4</accession>
<dbReference type="EMBL" id="MVGT01004510">
    <property type="protein sequence ID" value="OUZ99332.1"/>
    <property type="molecule type" value="Genomic_DNA"/>
</dbReference>
<dbReference type="GO" id="GO:0048367">
    <property type="term" value="P:shoot system development"/>
    <property type="evidence" value="ECO:0007669"/>
    <property type="project" value="InterPro"/>
</dbReference>
<dbReference type="AlphaFoldDB" id="A0A200PMA4"/>
<gene>
    <name evidence="1" type="ORF">BVC80_715g31</name>
</gene>
<protein>
    <submittedName>
        <fullName evidence="1">Uncharacterized protein</fullName>
    </submittedName>
</protein>
<dbReference type="OrthoDB" id="1701699at2759"/>
<dbReference type="OMA" id="SKATCHV"/>
<comment type="caution">
    <text evidence="1">The sequence shown here is derived from an EMBL/GenBank/DDBJ whole genome shotgun (WGS) entry which is preliminary data.</text>
</comment>
<dbReference type="PANTHER" id="PTHR33070">
    <property type="entry name" value="OS06G0725500 PROTEIN"/>
    <property type="match status" value="1"/>
</dbReference>
<proteinExistence type="predicted"/>
<sequence length="273" mass="30667">MAASNKIAFHTRSISFPTRSNPLTLTVEEQLFRLRSSELSNSSSSICHNLVGLKDLFESVDDFLQLQLTQHENCIDGFLDGSLMLLDVCGTLRDILSQMKQCVQDLQSSIRRRAGDLDLGNELNSYMTSRKKVNKVIHKCLAVLKKMDNKNGDLSVLREVEATTLAVFESLLSFLTGPKARKQSSWSLVSKLMRSKRIACEGQEKETSELDKVDMTLKALISDKQNKVIVDVKTAQKPLEALEMSIEDLEDGLESVFRCLIKNRVSLLNILNQ</sequence>
<name>A0A200PMA4_MACCD</name>
<keyword evidence="2" id="KW-1185">Reference proteome</keyword>
<dbReference type="GO" id="GO:0048364">
    <property type="term" value="P:root development"/>
    <property type="evidence" value="ECO:0007669"/>
    <property type="project" value="InterPro"/>
</dbReference>
<evidence type="ECO:0000313" key="2">
    <source>
        <dbReference type="Proteomes" id="UP000195402"/>
    </source>
</evidence>
<reference evidence="1 2" key="1">
    <citation type="journal article" date="2017" name="Mol. Plant">
        <title>The Genome of Medicinal Plant Macleaya cordata Provides New Insights into Benzylisoquinoline Alkaloids Metabolism.</title>
        <authorList>
            <person name="Liu X."/>
            <person name="Liu Y."/>
            <person name="Huang P."/>
            <person name="Ma Y."/>
            <person name="Qing Z."/>
            <person name="Tang Q."/>
            <person name="Cao H."/>
            <person name="Cheng P."/>
            <person name="Zheng Y."/>
            <person name="Yuan Z."/>
            <person name="Zhou Y."/>
            <person name="Liu J."/>
            <person name="Tang Z."/>
            <person name="Zhuo Y."/>
            <person name="Zhang Y."/>
            <person name="Yu L."/>
            <person name="Huang J."/>
            <person name="Yang P."/>
            <person name="Peng Q."/>
            <person name="Zhang J."/>
            <person name="Jiang W."/>
            <person name="Zhang Z."/>
            <person name="Lin K."/>
            <person name="Ro D.K."/>
            <person name="Chen X."/>
            <person name="Xiong X."/>
            <person name="Shang Y."/>
            <person name="Huang S."/>
            <person name="Zeng J."/>
        </authorList>
    </citation>
    <scope>NUCLEOTIDE SEQUENCE [LARGE SCALE GENOMIC DNA]</scope>
    <source>
        <strain evidence="2">cv. BLH2017</strain>
        <tissue evidence="1">Root</tissue>
    </source>
</reference>
<dbReference type="STRING" id="56857.A0A200PMA4"/>
<dbReference type="InterPro" id="IPR004320">
    <property type="entry name" value="BPS1_pln"/>
</dbReference>
<dbReference type="Proteomes" id="UP000195402">
    <property type="component" value="Unassembled WGS sequence"/>
</dbReference>
<dbReference type="Pfam" id="PF03087">
    <property type="entry name" value="BPS1"/>
    <property type="match status" value="1"/>
</dbReference>
<evidence type="ECO:0000313" key="1">
    <source>
        <dbReference type="EMBL" id="OUZ99332.1"/>
    </source>
</evidence>
<organism evidence="1 2">
    <name type="scientific">Macleaya cordata</name>
    <name type="common">Five-seeded plume-poppy</name>
    <name type="synonym">Bocconia cordata</name>
    <dbReference type="NCBI Taxonomy" id="56857"/>
    <lineage>
        <taxon>Eukaryota</taxon>
        <taxon>Viridiplantae</taxon>
        <taxon>Streptophyta</taxon>
        <taxon>Embryophyta</taxon>
        <taxon>Tracheophyta</taxon>
        <taxon>Spermatophyta</taxon>
        <taxon>Magnoliopsida</taxon>
        <taxon>Ranunculales</taxon>
        <taxon>Papaveraceae</taxon>
        <taxon>Papaveroideae</taxon>
        <taxon>Macleaya</taxon>
    </lineage>
</organism>
<dbReference type="InParanoid" id="A0A200PMA4"/>
<dbReference type="PANTHER" id="PTHR33070:SF129">
    <property type="entry name" value="DUF241 DOMAIN PROTEIN"/>
    <property type="match status" value="1"/>
</dbReference>